<evidence type="ECO:0000256" key="2">
    <source>
        <dbReference type="ARBA" id="ARBA00023125"/>
    </source>
</evidence>
<dbReference type="GO" id="GO:0000976">
    <property type="term" value="F:transcription cis-regulatory region binding"/>
    <property type="evidence" value="ECO:0007669"/>
    <property type="project" value="TreeGrafter"/>
</dbReference>
<keyword evidence="2 4" id="KW-0238">DNA-binding</keyword>
<dbReference type="InterPro" id="IPR050109">
    <property type="entry name" value="HTH-type_TetR-like_transc_reg"/>
</dbReference>
<feature type="compositionally biased region" description="Polar residues" evidence="5">
    <location>
        <begin position="1"/>
        <end position="21"/>
    </location>
</feature>
<name>A0AAW6LWN9_RHOSG</name>
<dbReference type="AlphaFoldDB" id="A0AAW6LWN9"/>
<accession>A0AAW6LWN9</accession>
<feature type="DNA-binding region" description="H-T-H motif" evidence="4">
    <location>
        <begin position="87"/>
        <end position="106"/>
    </location>
</feature>
<feature type="region of interest" description="Disordered" evidence="5">
    <location>
        <begin position="1"/>
        <end position="65"/>
    </location>
</feature>
<dbReference type="SUPFAM" id="SSF46689">
    <property type="entry name" value="Homeodomain-like"/>
    <property type="match status" value="1"/>
</dbReference>
<evidence type="ECO:0000256" key="3">
    <source>
        <dbReference type="ARBA" id="ARBA00023163"/>
    </source>
</evidence>
<dbReference type="PANTHER" id="PTHR30055">
    <property type="entry name" value="HTH-TYPE TRANSCRIPTIONAL REGULATOR RUTR"/>
    <property type="match status" value="1"/>
</dbReference>
<evidence type="ECO:0000313" key="7">
    <source>
        <dbReference type="EMBL" id="MDE8649552.1"/>
    </source>
</evidence>
<evidence type="ECO:0000256" key="1">
    <source>
        <dbReference type="ARBA" id="ARBA00023015"/>
    </source>
</evidence>
<dbReference type="PANTHER" id="PTHR30055:SF234">
    <property type="entry name" value="HTH-TYPE TRANSCRIPTIONAL REGULATOR BETI"/>
    <property type="match status" value="1"/>
</dbReference>
<comment type="caution">
    <text evidence="7">The sequence shown here is derived from an EMBL/GenBank/DDBJ whole genome shotgun (WGS) entry which is preliminary data.</text>
</comment>
<dbReference type="Gene3D" id="1.10.357.10">
    <property type="entry name" value="Tetracycline Repressor, domain 2"/>
    <property type="match status" value="1"/>
</dbReference>
<organism evidence="7 8">
    <name type="scientific">Rhodococcus qingshengii</name>
    <dbReference type="NCBI Taxonomy" id="334542"/>
    <lineage>
        <taxon>Bacteria</taxon>
        <taxon>Bacillati</taxon>
        <taxon>Actinomycetota</taxon>
        <taxon>Actinomycetes</taxon>
        <taxon>Mycobacteriales</taxon>
        <taxon>Nocardiaceae</taxon>
        <taxon>Rhodococcus</taxon>
        <taxon>Rhodococcus erythropolis group</taxon>
    </lineage>
</organism>
<proteinExistence type="predicted"/>
<protein>
    <submittedName>
        <fullName evidence="7">TetR/AcrR family transcriptional regulator</fullName>
    </submittedName>
</protein>
<evidence type="ECO:0000256" key="4">
    <source>
        <dbReference type="PROSITE-ProRule" id="PRU00335"/>
    </source>
</evidence>
<keyword evidence="1" id="KW-0805">Transcription regulation</keyword>
<dbReference type="PRINTS" id="PR00455">
    <property type="entry name" value="HTHTETR"/>
</dbReference>
<keyword evidence="3" id="KW-0804">Transcription</keyword>
<evidence type="ECO:0000259" key="6">
    <source>
        <dbReference type="PROSITE" id="PS50977"/>
    </source>
</evidence>
<dbReference type="InterPro" id="IPR036271">
    <property type="entry name" value="Tet_transcr_reg_TetR-rel_C_sf"/>
</dbReference>
<dbReference type="RefSeq" id="WP_275232942.1">
    <property type="nucleotide sequence ID" value="NZ_JARDXE010000029.1"/>
</dbReference>
<evidence type="ECO:0000256" key="5">
    <source>
        <dbReference type="SAM" id="MobiDB-lite"/>
    </source>
</evidence>
<dbReference type="Proteomes" id="UP001217325">
    <property type="component" value="Unassembled WGS sequence"/>
</dbReference>
<reference evidence="7" key="1">
    <citation type="submission" date="2023-02" db="EMBL/GenBank/DDBJ databases">
        <title>A novel hydrolase synthesized by Rhodococcus erythropolis HQ is responsible for the detoxification of Zearalenone.</title>
        <authorList>
            <person name="Hu J."/>
            <person name="Xu J."/>
        </authorList>
    </citation>
    <scope>NUCLEOTIDE SEQUENCE</scope>
    <source>
        <strain evidence="7">HQ</strain>
    </source>
</reference>
<dbReference type="InterPro" id="IPR009057">
    <property type="entry name" value="Homeodomain-like_sf"/>
</dbReference>
<dbReference type="Pfam" id="PF00440">
    <property type="entry name" value="TetR_N"/>
    <property type="match status" value="1"/>
</dbReference>
<dbReference type="PROSITE" id="PS50977">
    <property type="entry name" value="HTH_TETR_2"/>
    <property type="match status" value="1"/>
</dbReference>
<dbReference type="InterPro" id="IPR023772">
    <property type="entry name" value="DNA-bd_HTH_TetR-type_CS"/>
</dbReference>
<evidence type="ECO:0000313" key="8">
    <source>
        <dbReference type="Proteomes" id="UP001217325"/>
    </source>
</evidence>
<dbReference type="EMBL" id="JARDXE010000029">
    <property type="protein sequence ID" value="MDE8649552.1"/>
    <property type="molecule type" value="Genomic_DNA"/>
</dbReference>
<dbReference type="PROSITE" id="PS01081">
    <property type="entry name" value="HTH_TETR_1"/>
    <property type="match status" value="1"/>
</dbReference>
<gene>
    <name evidence="7" type="ORF">PXH69_31750</name>
</gene>
<dbReference type="SUPFAM" id="SSF48498">
    <property type="entry name" value="Tetracyclin repressor-like, C-terminal domain"/>
    <property type="match status" value="1"/>
</dbReference>
<feature type="domain" description="HTH tetR-type" evidence="6">
    <location>
        <begin position="64"/>
        <end position="124"/>
    </location>
</feature>
<dbReference type="GO" id="GO:0003700">
    <property type="term" value="F:DNA-binding transcription factor activity"/>
    <property type="evidence" value="ECO:0007669"/>
    <property type="project" value="TreeGrafter"/>
</dbReference>
<dbReference type="InterPro" id="IPR001647">
    <property type="entry name" value="HTH_TetR"/>
</dbReference>
<sequence>MTSAATQQCHSLQGAGNTPSWRGTAPAKSPPTAGKEPALTDPDDRLHLIVPPDQRQRPRQQRAHDTKAKILKAAARSFSIDGYAATSLNDIIAEAASTKGAVYFHFDSKEAIARELINHWLTALRQTRQSTDESAIPAIEQLAAFFSGSAALIADDDLARAGLRLTTEAGLDTARPAFRKWVELVSRVVDTAIADGQLPASAAQRLAENLCAGFIGAIQVIQVLGDPGDFTSRIDDLVNAYLISDT</sequence>